<sequence length="120" mass="13682">MPVHVLHASVKKVYGKKPDWWAFNEPALVPCNSRGVVIPAGYETDYASRPSWVPDWLIPKSGLSAMPSAAHDYLCETGIVSRKEADQVFNQLLWEAGVPVWQRLLMYYYVRALGWVRYGK</sequence>
<dbReference type="RefSeq" id="WP_071501689.1">
    <property type="nucleotide sequence ID" value="NZ_MORL01000001.1"/>
</dbReference>
<protein>
    <recommendedName>
        <fullName evidence="3">DUF1353 domain-containing protein</fullName>
    </recommendedName>
</protein>
<gene>
    <name evidence="1" type="ORF">BLX24_03760</name>
</gene>
<organism evidence="1 2">
    <name type="scientific">Arsenicibacter rosenii</name>
    <dbReference type="NCBI Taxonomy" id="1750698"/>
    <lineage>
        <taxon>Bacteria</taxon>
        <taxon>Pseudomonadati</taxon>
        <taxon>Bacteroidota</taxon>
        <taxon>Cytophagia</taxon>
        <taxon>Cytophagales</taxon>
        <taxon>Spirosomataceae</taxon>
        <taxon>Arsenicibacter</taxon>
    </lineage>
</organism>
<dbReference type="Proteomes" id="UP000181790">
    <property type="component" value="Unassembled WGS sequence"/>
</dbReference>
<dbReference type="OrthoDB" id="88276at2"/>
<dbReference type="InterPro" id="IPR010767">
    <property type="entry name" value="Phage_CGC-2007_Cje0229"/>
</dbReference>
<reference evidence="1 2" key="1">
    <citation type="submission" date="2016-10" db="EMBL/GenBank/DDBJ databases">
        <title>Arsenicibacter rosenii gen. nov., sp. nov., an efficient arsenic-methylating bacterium isolated from an arsenic-contaminated paddy soil.</title>
        <authorList>
            <person name="Huang K."/>
        </authorList>
    </citation>
    <scope>NUCLEOTIDE SEQUENCE [LARGE SCALE GENOMIC DNA]</scope>
    <source>
        <strain evidence="1 2">SM-1</strain>
    </source>
</reference>
<comment type="caution">
    <text evidence="1">The sequence shown here is derived from an EMBL/GenBank/DDBJ whole genome shotgun (WGS) entry which is preliminary data.</text>
</comment>
<keyword evidence="2" id="KW-1185">Reference proteome</keyword>
<accession>A0A1S2VSC4</accession>
<dbReference type="EMBL" id="MORL01000001">
    <property type="protein sequence ID" value="OIN61186.1"/>
    <property type="molecule type" value="Genomic_DNA"/>
</dbReference>
<name>A0A1S2VSC4_9BACT</name>
<evidence type="ECO:0000313" key="2">
    <source>
        <dbReference type="Proteomes" id="UP000181790"/>
    </source>
</evidence>
<evidence type="ECO:0008006" key="3">
    <source>
        <dbReference type="Google" id="ProtNLM"/>
    </source>
</evidence>
<dbReference type="Pfam" id="PF07087">
    <property type="entry name" value="DUF1353"/>
    <property type="match status" value="1"/>
</dbReference>
<proteinExistence type="predicted"/>
<dbReference type="AlphaFoldDB" id="A0A1S2VSC4"/>
<evidence type="ECO:0000313" key="1">
    <source>
        <dbReference type="EMBL" id="OIN61186.1"/>
    </source>
</evidence>